<evidence type="ECO:0000313" key="1">
    <source>
        <dbReference type="EMBL" id="KIM39910.1"/>
    </source>
</evidence>
<dbReference type="EMBL" id="KN831784">
    <property type="protein sequence ID" value="KIM39910.1"/>
    <property type="molecule type" value="Genomic_DNA"/>
</dbReference>
<reference evidence="1 2" key="1">
    <citation type="submission" date="2014-04" db="EMBL/GenBank/DDBJ databases">
        <authorList>
            <consortium name="DOE Joint Genome Institute"/>
            <person name="Kuo A."/>
            <person name="Gay G."/>
            <person name="Dore J."/>
            <person name="Kohler A."/>
            <person name="Nagy L.G."/>
            <person name="Floudas D."/>
            <person name="Copeland A."/>
            <person name="Barry K.W."/>
            <person name="Cichocki N."/>
            <person name="Veneault-Fourrey C."/>
            <person name="LaButti K."/>
            <person name="Lindquist E.A."/>
            <person name="Lipzen A."/>
            <person name="Lundell T."/>
            <person name="Morin E."/>
            <person name="Murat C."/>
            <person name="Sun H."/>
            <person name="Tunlid A."/>
            <person name="Henrissat B."/>
            <person name="Grigoriev I.V."/>
            <person name="Hibbett D.S."/>
            <person name="Martin F."/>
            <person name="Nordberg H.P."/>
            <person name="Cantor M.N."/>
            <person name="Hua S.X."/>
        </authorList>
    </citation>
    <scope>NUCLEOTIDE SEQUENCE [LARGE SCALE GENOMIC DNA]</scope>
    <source>
        <strain evidence="2">h7</strain>
    </source>
</reference>
<proteinExistence type="predicted"/>
<protein>
    <submittedName>
        <fullName evidence="1">Uncharacterized protein</fullName>
    </submittedName>
</protein>
<accession>A0A0C3BTA8</accession>
<name>A0A0C3BTA8_HEBCY</name>
<dbReference type="HOGENOM" id="CLU_1695691_0_0_1"/>
<evidence type="ECO:0000313" key="2">
    <source>
        <dbReference type="Proteomes" id="UP000053424"/>
    </source>
</evidence>
<dbReference type="OrthoDB" id="2941381at2759"/>
<dbReference type="AlphaFoldDB" id="A0A0C3BTA8"/>
<sequence>MIRVGIIIFSDIQELGIVVCPHISYFVGDNRVYVVFQRRNMVWGRRDYERKVLEDGAFRGILHLADLDCDKSAIHGRMQSVVSGPDEGTGMPNPTSLPWGPRAWMIRVLLILQREFQIPLPYIPIRRLPAYIEQRSIGLNRNAIRFVDDPPQAQG</sequence>
<organism evidence="1 2">
    <name type="scientific">Hebeloma cylindrosporum</name>
    <dbReference type="NCBI Taxonomy" id="76867"/>
    <lineage>
        <taxon>Eukaryota</taxon>
        <taxon>Fungi</taxon>
        <taxon>Dikarya</taxon>
        <taxon>Basidiomycota</taxon>
        <taxon>Agaricomycotina</taxon>
        <taxon>Agaricomycetes</taxon>
        <taxon>Agaricomycetidae</taxon>
        <taxon>Agaricales</taxon>
        <taxon>Agaricineae</taxon>
        <taxon>Hymenogastraceae</taxon>
        <taxon>Hebeloma</taxon>
    </lineage>
</organism>
<reference evidence="2" key="2">
    <citation type="submission" date="2015-01" db="EMBL/GenBank/DDBJ databases">
        <title>Evolutionary Origins and Diversification of the Mycorrhizal Mutualists.</title>
        <authorList>
            <consortium name="DOE Joint Genome Institute"/>
            <consortium name="Mycorrhizal Genomics Consortium"/>
            <person name="Kohler A."/>
            <person name="Kuo A."/>
            <person name="Nagy L.G."/>
            <person name="Floudas D."/>
            <person name="Copeland A."/>
            <person name="Barry K.W."/>
            <person name="Cichocki N."/>
            <person name="Veneault-Fourrey C."/>
            <person name="LaButti K."/>
            <person name="Lindquist E.A."/>
            <person name="Lipzen A."/>
            <person name="Lundell T."/>
            <person name="Morin E."/>
            <person name="Murat C."/>
            <person name="Riley R."/>
            <person name="Ohm R."/>
            <person name="Sun H."/>
            <person name="Tunlid A."/>
            <person name="Henrissat B."/>
            <person name="Grigoriev I.V."/>
            <person name="Hibbett D.S."/>
            <person name="Martin F."/>
        </authorList>
    </citation>
    <scope>NUCLEOTIDE SEQUENCE [LARGE SCALE GENOMIC DNA]</scope>
    <source>
        <strain evidence="2">h7</strain>
    </source>
</reference>
<dbReference type="Proteomes" id="UP000053424">
    <property type="component" value="Unassembled WGS sequence"/>
</dbReference>
<keyword evidence="2" id="KW-1185">Reference proteome</keyword>
<gene>
    <name evidence="1" type="ORF">M413DRAFT_446832</name>
</gene>